<reference evidence="1" key="1">
    <citation type="submission" date="2018-09" db="EMBL/GenBank/DDBJ databases">
        <title>A genomic encyclopedia of anaerobic methanotrophic archaea.</title>
        <authorList>
            <person name="Skennerton C.T."/>
            <person name="Chadwick G.L."/>
            <person name="Laso-Perez R."/>
            <person name="Leu A.O."/>
            <person name="Speth D.R."/>
            <person name="Yu H."/>
            <person name="Morgan-Lang C."/>
            <person name="Hatzenpichler R."/>
            <person name="Goudeau D."/>
            <person name="Malmstrom R."/>
            <person name="Woyke T."/>
            <person name="Hallam S."/>
            <person name="Tyson G.W."/>
            <person name="Wegener G."/>
            <person name="Boetius A."/>
            <person name="Orphan V.J."/>
        </authorList>
    </citation>
    <scope>NUCLEOTIDE SEQUENCE</scope>
    <source>
        <strain evidence="1">CONS3730D10UFb2</strain>
    </source>
</reference>
<proteinExistence type="predicted"/>
<keyword evidence="1" id="KW-0407">Ion channel</keyword>
<sequence length="398" mass="44427">MPKKIEHCSLNMKELLVEMKDTSELMFDLAYSAMIYDNEDIAEEVLRLEDKMDTLEYYMKISAMQAARRLDEAHQLSGVLKASSAAENISNAAGDIANIAILKMGIPPELKADIRKAEETVTKIIIDSQSPIIGKTLGELKLETETGMRVIAIRHGSAWIYDPKEDTSILNDDILFARGHDNGLSLFTEYVAGKPFETREYTPTSTFDEMDSLDKAVDIIVEMKNKAELSVGLAYSAVLFYNKEIADEVRILEEEMDQMKYELQHWVLESARHVKDVDDLRGLLHLANASESISDAAYEIADIVLRDIELHPIFMMAVRESDEVITKVIVTEGSSVAGKTLGELRLETETGMFVMAVRRGSRWVYRPGAKSGIASGDVMIVRGSLEGEACLLEMATRT</sequence>
<evidence type="ECO:0000313" key="2">
    <source>
        <dbReference type="Proteomes" id="UP000315423"/>
    </source>
</evidence>
<organism evidence="1 2">
    <name type="scientific">Candidatus Methanomarinus sp</name>
    <dbReference type="NCBI Taxonomy" id="3386244"/>
    <lineage>
        <taxon>Archaea</taxon>
        <taxon>Methanobacteriati</taxon>
        <taxon>Methanobacteriota</taxon>
        <taxon>Stenosarchaea group</taxon>
        <taxon>Methanomicrobia</taxon>
        <taxon>Methanosarcinales</taxon>
        <taxon>ANME-2 cluster</taxon>
        <taxon>Candidatus Methanocomedenaceae</taxon>
        <taxon>Candidatus Methanomarinus</taxon>
    </lineage>
</organism>
<dbReference type="EMBL" id="QYBA01000255">
    <property type="protein sequence ID" value="TKY91135.1"/>
    <property type="molecule type" value="Genomic_DNA"/>
</dbReference>
<evidence type="ECO:0000313" key="1">
    <source>
        <dbReference type="EMBL" id="TKY91135.1"/>
    </source>
</evidence>
<accession>A0AC61S8Y8</accession>
<name>A0AC61S8Y8_9EURY</name>
<gene>
    <name evidence="1" type="ORF">C5S46_07440</name>
</gene>
<keyword evidence="1" id="KW-0406">Ion transport</keyword>
<dbReference type="Proteomes" id="UP000315423">
    <property type="component" value="Unassembled WGS sequence"/>
</dbReference>
<protein>
    <submittedName>
        <fullName evidence="1">Potassium channel protein</fullName>
    </submittedName>
</protein>
<keyword evidence="1" id="KW-0813">Transport</keyword>
<comment type="caution">
    <text evidence="1">The sequence shown here is derived from an EMBL/GenBank/DDBJ whole genome shotgun (WGS) entry which is preliminary data.</text>
</comment>